<keyword evidence="2" id="KW-0479">Metal-binding</keyword>
<sequence>MEKAIMQLDNLTCPSCMQKIEGALKQQVGVSEIKVLFNAAKVKVDFDPAQTSAEKLADVVDRLGYPVKKMKVKELS</sequence>
<evidence type="ECO:0000256" key="1">
    <source>
        <dbReference type="ARBA" id="ARBA00015313"/>
    </source>
</evidence>
<protein>
    <recommendedName>
        <fullName evidence="1">Copper chaperone CopZ</fullName>
    </recommendedName>
</protein>
<dbReference type="eggNOG" id="COG2608">
    <property type="taxonomic scope" value="Bacteria"/>
</dbReference>
<dbReference type="PATRIC" id="fig|913848.6.peg.1995"/>
<accession>A0A0R1FBA4</accession>
<comment type="caution">
    <text evidence="4">The sequence shown here is derived from an EMBL/GenBank/DDBJ whole genome shotgun (WGS) entry which is preliminary data.</text>
</comment>
<dbReference type="PROSITE" id="PS01047">
    <property type="entry name" value="HMA_1"/>
    <property type="match status" value="1"/>
</dbReference>
<dbReference type="FunFam" id="3.30.70.100:FF:000001">
    <property type="entry name" value="ATPase copper transporting beta"/>
    <property type="match status" value="1"/>
</dbReference>
<dbReference type="EMBL" id="AZCN01000006">
    <property type="protein sequence ID" value="KRK18893.1"/>
    <property type="molecule type" value="Genomic_DNA"/>
</dbReference>
<evidence type="ECO:0000256" key="2">
    <source>
        <dbReference type="ARBA" id="ARBA00022723"/>
    </source>
</evidence>
<dbReference type="AlphaFoldDB" id="A0A0R1FBA4"/>
<name>A0A0R1FBA4_9LACO</name>
<dbReference type="Gene3D" id="3.30.70.100">
    <property type="match status" value="1"/>
</dbReference>
<dbReference type="Proteomes" id="UP000051181">
    <property type="component" value="Unassembled WGS sequence"/>
</dbReference>
<dbReference type="InterPro" id="IPR006121">
    <property type="entry name" value="HMA_dom"/>
</dbReference>
<dbReference type="CDD" id="cd00371">
    <property type="entry name" value="HMA"/>
    <property type="match status" value="1"/>
</dbReference>
<dbReference type="Pfam" id="PF00403">
    <property type="entry name" value="HMA"/>
    <property type="match status" value="1"/>
</dbReference>
<proteinExistence type="predicted"/>
<dbReference type="GeneID" id="65917932"/>
<dbReference type="InterPro" id="IPR036163">
    <property type="entry name" value="HMA_dom_sf"/>
</dbReference>
<dbReference type="PROSITE" id="PS50846">
    <property type="entry name" value="HMA_2"/>
    <property type="match status" value="1"/>
</dbReference>
<evidence type="ECO:0000259" key="3">
    <source>
        <dbReference type="PROSITE" id="PS50846"/>
    </source>
</evidence>
<dbReference type="InterPro" id="IPR017969">
    <property type="entry name" value="Heavy-metal-associated_CS"/>
</dbReference>
<dbReference type="PANTHER" id="PTHR46594">
    <property type="entry name" value="P-TYPE CATION-TRANSPORTING ATPASE"/>
    <property type="match status" value="1"/>
</dbReference>
<organism evidence="4 5">
    <name type="scientific">Loigolactobacillus coryniformis subsp. coryniformis KCTC 3167 = DSM 20001</name>
    <dbReference type="NCBI Taxonomy" id="913848"/>
    <lineage>
        <taxon>Bacteria</taxon>
        <taxon>Bacillati</taxon>
        <taxon>Bacillota</taxon>
        <taxon>Bacilli</taxon>
        <taxon>Lactobacillales</taxon>
        <taxon>Lactobacillaceae</taxon>
        <taxon>Loigolactobacillus</taxon>
    </lineage>
</organism>
<evidence type="ECO:0000313" key="5">
    <source>
        <dbReference type="Proteomes" id="UP000051181"/>
    </source>
</evidence>
<dbReference type="RefSeq" id="WP_010012019.1">
    <property type="nucleotide sequence ID" value="NZ_AZCN01000006.1"/>
</dbReference>
<dbReference type="PANTHER" id="PTHR46594:SF4">
    <property type="entry name" value="P-TYPE CATION-TRANSPORTING ATPASE"/>
    <property type="match status" value="1"/>
</dbReference>
<dbReference type="GO" id="GO:0046872">
    <property type="term" value="F:metal ion binding"/>
    <property type="evidence" value="ECO:0007669"/>
    <property type="project" value="UniProtKB-KW"/>
</dbReference>
<evidence type="ECO:0000313" key="4">
    <source>
        <dbReference type="EMBL" id="KRK18893.1"/>
    </source>
</evidence>
<feature type="domain" description="HMA" evidence="3">
    <location>
        <begin position="2"/>
        <end position="68"/>
    </location>
</feature>
<gene>
    <name evidence="4" type="ORF">FD22_GL001953</name>
</gene>
<dbReference type="SUPFAM" id="SSF55008">
    <property type="entry name" value="HMA, heavy metal-associated domain"/>
    <property type="match status" value="1"/>
</dbReference>
<reference evidence="4 5" key="1">
    <citation type="journal article" date="2015" name="Genome Announc.">
        <title>Expanding the biotechnology potential of lactobacilli through comparative genomics of 213 strains and associated genera.</title>
        <authorList>
            <person name="Sun Z."/>
            <person name="Harris H.M."/>
            <person name="McCann A."/>
            <person name="Guo C."/>
            <person name="Argimon S."/>
            <person name="Zhang W."/>
            <person name="Yang X."/>
            <person name="Jeffery I.B."/>
            <person name="Cooney J.C."/>
            <person name="Kagawa T.F."/>
            <person name="Liu W."/>
            <person name="Song Y."/>
            <person name="Salvetti E."/>
            <person name="Wrobel A."/>
            <person name="Rasinkangas P."/>
            <person name="Parkhill J."/>
            <person name="Rea M.C."/>
            <person name="O'Sullivan O."/>
            <person name="Ritari J."/>
            <person name="Douillard F.P."/>
            <person name="Paul Ross R."/>
            <person name="Yang R."/>
            <person name="Briner A.E."/>
            <person name="Felis G.E."/>
            <person name="de Vos W.M."/>
            <person name="Barrangou R."/>
            <person name="Klaenhammer T.R."/>
            <person name="Caufield P.W."/>
            <person name="Cui Y."/>
            <person name="Zhang H."/>
            <person name="O'Toole P.W."/>
        </authorList>
    </citation>
    <scope>NUCLEOTIDE SEQUENCE [LARGE SCALE GENOMIC DNA]</scope>
    <source>
        <strain evidence="4 5">DSM 20001</strain>
    </source>
</reference>